<evidence type="ECO:0000313" key="15">
    <source>
        <dbReference type="EMBL" id="OLU46164.1"/>
    </source>
</evidence>
<gene>
    <name evidence="15" type="ORF">BO225_06705</name>
</gene>
<dbReference type="Pfam" id="PF13493">
    <property type="entry name" value="DUF4118"/>
    <property type="match status" value="1"/>
</dbReference>
<name>A0A1U7NM46_9FIRM</name>
<dbReference type="Pfam" id="PF00512">
    <property type="entry name" value="HisKA"/>
    <property type="match status" value="1"/>
</dbReference>
<dbReference type="InterPro" id="IPR005467">
    <property type="entry name" value="His_kinase_dom"/>
</dbReference>
<dbReference type="InterPro" id="IPR025201">
    <property type="entry name" value="KdpD_TM"/>
</dbReference>
<dbReference type="GO" id="GO:0005524">
    <property type="term" value="F:ATP binding"/>
    <property type="evidence" value="ECO:0007669"/>
    <property type="project" value="UniProtKB-KW"/>
</dbReference>
<proteinExistence type="predicted"/>
<evidence type="ECO:0000256" key="5">
    <source>
        <dbReference type="ARBA" id="ARBA00022679"/>
    </source>
</evidence>
<dbReference type="SUPFAM" id="SSF47384">
    <property type="entry name" value="Homodimeric domain of signal transducing histidine kinase"/>
    <property type="match status" value="1"/>
</dbReference>
<dbReference type="InterPro" id="IPR038318">
    <property type="entry name" value="KdpD_sf"/>
</dbReference>
<dbReference type="Gene3D" id="1.20.120.620">
    <property type="entry name" value="Backbone structure of the membrane domain of e. Coli histidine kinase receptor kdpd"/>
    <property type="match status" value="1"/>
</dbReference>
<feature type="transmembrane region" description="Helical" evidence="13">
    <location>
        <begin position="91"/>
        <end position="110"/>
    </location>
</feature>
<dbReference type="STRING" id="1862672.BO225_06705"/>
<dbReference type="InterPro" id="IPR003594">
    <property type="entry name" value="HATPase_dom"/>
</dbReference>
<dbReference type="OrthoDB" id="9806130at2"/>
<dbReference type="GO" id="GO:0000155">
    <property type="term" value="F:phosphorelay sensor kinase activity"/>
    <property type="evidence" value="ECO:0007669"/>
    <property type="project" value="InterPro"/>
</dbReference>
<dbReference type="PANTHER" id="PTHR45569:SF1">
    <property type="entry name" value="SENSOR PROTEIN KDPD"/>
    <property type="match status" value="1"/>
</dbReference>
<dbReference type="Pfam" id="PF02518">
    <property type="entry name" value="HATPase_c"/>
    <property type="match status" value="1"/>
</dbReference>
<dbReference type="InterPro" id="IPR052023">
    <property type="entry name" value="Histidine_kinase_KdpD"/>
</dbReference>
<dbReference type="InterPro" id="IPR003661">
    <property type="entry name" value="HisK_dim/P_dom"/>
</dbReference>
<evidence type="ECO:0000256" key="9">
    <source>
        <dbReference type="ARBA" id="ARBA00022840"/>
    </source>
</evidence>
<keyword evidence="4" id="KW-0597">Phosphoprotein</keyword>
<evidence type="ECO:0000259" key="14">
    <source>
        <dbReference type="PROSITE" id="PS50109"/>
    </source>
</evidence>
<keyword evidence="10 13" id="KW-1133">Transmembrane helix</keyword>
<evidence type="ECO:0000256" key="3">
    <source>
        <dbReference type="ARBA" id="ARBA00012438"/>
    </source>
</evidence>
<keyword evidence="11" id="KW-0902">Two-component regulatory system</keyword>
<keyword evidence="12 13" id="KW-0472">Membrane</keyword>
<dbReference type="SUPFAM" id="SSF55874">
    <property type="entry name" value="ATPase domain of HSP90 chaperone/DNA topoisomerase II/histidine kinase"/>
    <property type="match status" value="1"/>
</dbReference>
<evidence type="ECO:0000256" key="11">
    <source>
        <dbReference type="ARBA" id="ARBA00023012"/>
    </source>
</evidence>
<dbReference type="RefSeq" id="WP_076341501.1">
    <property type="nucleotide sequence ID" value="NZ_CAJTMI010000045.1"/>
</dbReference>
<evidence type="ECO:0000256" key="8">
    <source>
        <dbReference type="ARBA" id="ARBA00022777"/>
    </source>
</evidence>
<evidence type="ECO:0000256" key="12">
    <source>
        <dbReference type="ARBA" id="ARBA00023136"/>
    </source>
</evidence>
<evidence type="ECO:0000256" key="7">
    <source>
        <dbReference type="ARBA" id="ARBA00022741"/>
    </source>
</evidence>
<dbReference type="PROSITE" id="PS50109">
    <property type="entry name" value="HIS_KIN"/>
    <property type="match status" value="1"/>
</dbReference>
<dbReference type="InterPro" id="IPR036097">
    <property type="entry name" value="HisK_dim/P_sf"/>
</dbReference>
<accession>A0A1U7NM46</accession>
<dbReference type="EC" id="2.7.13.3" evidence="3"/>
<evidence type="ECO:0000256" key="10">
    <source>
        <dbReference type="ARBA" id="ARBA00022989"/>
    </source>
</evidence>
<dbReference type="AlphaFoldDB" id="A0A1U7NM46"/>
<dbReference type="Proteomes" id="UP000186705">
    <property type="component" value="Unassembled WGS sequence"/>
</dbReference>
<dbReference type="InterPro" id="IPR004358">
    <property type="entry name" value="Sig_transdc_His_kin-like_C"/>
</dbReference>
<dbReference type="CDD" id="cd00075">
    <property type="entry name" value="HATPase"/>
    <property type="match status" value="1"/>
</dbReference>
<comment type="caution">
    <text evidence="15">The sequence shown here is derived from an EMBL/GenBank/DDBJ whole genome shotgun (WGS) entry which is preliminary data.</text>
</comment>
<organism evidence="15 16">
    <name type="scientific">Dubosiella newyorkensis</name>
    <dbReference type="NCBI Taxonomy" id="1862672"/>
    <lineage>
        <taxon>Bacteria</taxon>
        <taxon>Bacillati</taxon>
        <taxon>Bacillota</taxon>
        <taxon>Erysipelotrichia</taxon>
        <taxon>Erysipelotrichales</taxon>
        <taxon>Erysipelotrichaceae</taxon>
        <taxon>Dubosiella</taxon>
    </lineage>
</organism>
<keyword evidence="9" id="KW-0067">ATP-binding</keyword>
<protein>
    <recommendedName>
        <fullName evidence="3">histidine kinase</fullName>
        <ecNumber evidence="3">2.7.13.3</ecNumber>
    </recommendedName>
</protein>
<feature type="transmembrane region" description="Helical" evidence="13">
    <location>
        <begin position="38"/>
        <end position="54"/>
    </location>
</feature>
<evidence type="ECO:0000313" key="16">
    <source>
        <dbReference type="Proteomes" id="UP000186705"/>
    </source>
</evidence>
<feature type="transmembrane region" description="Helical" evidence="13">
    <location>
        <begin position="12"/>
        <end position="32"/>
    </location>
</feature>
<keyword evidence="7" id="KW-0547">Nucleotide-binding</keyword>
<comment type="subcellular location">
    <subcellularLocation>
        <location evidence="2">Membrane</location>
        <topology evidence="2">Multi-pass membrane protein</topology>
    </subcellularLocation>
</comment>
<sequence length="496" mass="56181">MLQTTPKAQKSLLKNLGMMILCLLLPTAIGFLFISFKLSDTTIILLYLFGVVLCAKFTDGFYYGINASVIAVMLFNYFFTDPLFTLRVNNSDYPITMLIMMIISLLISTLTSQEKQSATLARHSALQATTLYNFTNTLLEANEIEQAQEIIVRSFSDTFHTKAAFLPQTKKGQAAPYLLQQIQANTIKHRKYRPENLEREFSSWPIKNKEGAFGLLLLPKIKEGGFDEAQKQLIHSMCACAALGLDRIENLHQYMASQEKITQEQYRSNLLRSISHDLRTPLSGIMGTSEVLMRLEISQEERIQMAQGIYQEASWLYSLVENILNLTRMEEGHLILNKQEALAEEIIEAACSTVEKRNKDRTIQVNIPSEIITVDVDEKLIVQLLVNLLENAIRHTPQENKVEIVLEADPIKKEVRFIVQDEGEGIGKEDLPHIFEPFYTSSQNQKDRARGIGLGLAICRSIAQAHDGELTAHNRCDRSGARFICTLLMTERKDLS</sequence>
<evidence type="ECO:0000256" key="13">
    <source>
        <dbReference type="SAM" id="Phobius"/>
    </source>
</evidence>
<dbReference type="Gene3D" id="3.30.565.10">
    <property type="entry name" value="Histidine kinase-like ATPase, C-terminal domain"/>
    <property type="match status" value="1"/>
</dbReference>
<keyword evidence="16" id="KW-1185">Reference proteome</keyword>
<evidence type="ECO:0000256" key="4">
    <source>
        <dbReference type="ARBA" id="ARBA00022553"/>
    </source>
</evidence>
<keyword evidence="8" id="KW-0418">Kinase</keyword>
<keyword evidence="6 13" id="KW-0812">Transmembrane</keyword>
<dbReference type="PRINTS" id="PR00344">
    <property type="entry name" value="BCTRLSENSOR"/>
</dbReference>
<dbReference type="EMBL" id="MPKA01000067">
    <property type="protein sequence ID" value="OLU46164.1"/>
    <property type="molecule type" value="Genomic_DNA"/>
</dbReference>
<dbReference type="Gene3D" id="1.10.287.130">
    <property type="match status" value="1"/>
</dbReference>
<feature type="transmembrane region" description="Helical" evidence="13">
    <location>
        <begin position="61"/>
        <end position="79"/>
    </location>
</feature>
<dbReference type="CDD" id="cd00082">
    <property type="entry name" value="HisKA"/>
    <property type="match status" value="1"/>
</dbReference>
<dbReference type="PANTHER" id="PTHR45569">
    <property type="entry name" value="SENSOR PROTEIN KDPD"/>
    <property type="match status" value="1"/>
</dbReference>
<dbReference type="InterPro" id="IPR036890">
    <property type="entry name" value="HATPase_C_sf"/>
</dbReference>
<evidence type="ECO:0000256" key="2">
    <source>
        <dbReference type="ARBA" id="ARBA00004141"/>
    </source>
</evidence>
<evidence type="ECO:0000256" key="1">
    <source>
        <dbReference type="ARBA" id="ARBA00000085"/>
    </source>
</evidence>
<dbReference type="FunFam" id="3.30.565.10:FF:000006">
    <property type="entry name" value="Sensor histidine kinase WalK"/>
    <property type="match status" value="1"/>
</dbReference>
<dbReference type="GeneID" id="78275633"/>
<dbReference type="GO" id="GO:0005886">
    <property type="term" value="C:plasma membrane"/>
    <property type="evidence" value="ECO:0007669"/>
    <property type="project" value="TreeGrafter"/>
</dbReference>
<dbReference type="SMART" id="SM00388">
    <property type="entry name" value="HisKA"/>
    <property type="match status" value="1"/>
</dbReference>
<dbReference type="SMART" id="SM00387">
    <property type="entry name" value="HATPase_c"/>
    <property type="match status" value="1"/>
</dbReference>
<reference evidence="15 16" key="1">
    <citation type="submission" date="2016-11" db="EMBL/GenBank/DDBJ databases">
        <title>Description of two novel members of the family Erysipelotrichaceae: Ileibacterium lipovorans gen. nov., sp. nov. and Dubosiella newyorkensis, gen. nov., sp. nov.</title>
        <authorList>
            <person name="Cox L.M."/>
            <person name="Sohn J."/>
            <person name="Tyrrell K.L."/>
            <person name="Citron D.M."/>
            <person name="Lawson P.A."/>
            <person name="Patel N.B."/>
            <person name="Iizumi T."/>
            <person name="Perez-Perez G.I."/>
            <person name="Goldstein E.J."/>
            <person name="Blaser M.J."/>
        </authorList>
    </citation>
    <scope>NUCLEOTIDE SEQUENCE [LARGE SCALE GENOMIC DNA]</scope>
    <source>
        <strain evidence="15 16">NYU-BL-A4</strain>
    </source>
</reference>
<comment type="catalytic activity">
    <reaction evidence="1">
        <text>ATP + protein L-histidine = ADP + protein N-phospho-L-histidine.</text>
        <dbReference type="EC" id="2.7.13.3"/>
    </reaction>
</comment>
<feature type="domain" description="Histidine kinase" evidence="14">
    <location>
        <begin position="273"/>
        <end position="491"/>
    </location>
</feature>
<keyword evidence="5" id="KW-0808">Transferase</keyword>
<evidence type="ECO:0000256" key="6">
    <source>
        <dbReference type="ARBA" id="ARBA00022692"/>
    </source>
</evidence>